<dbReference type="PROSITE" id="PS00027">
    <property type="entry name" value="HOMEOBOX_1"/>
    <property type="match status" value="1"/>
</dbReference>
<dbReference type="GO" id="GO:0003677">
    <property type="term" value="F:DNA binding"/>
    <property type="evidence" value="ECO:0007669"/>
    <property type="project" value="UniProtKB-UniRule"/>
</dbReference>
<dbReference type="InterPro" id="IPR008422">
    <property type="entry name" value="KN_HD"/>
</dbReference>
<dbReference type="PANTHER" id="PTHR42937:SF1">
    <property type="entry name" value="DIAMINOPROPIONATE AMMONIA-LYASE"/>
    <property type="match status" value="1"/>
</dbReference>
<evidence type="ECO:0000256" key="6">
    <source>
        <dbReference type="PROSITE-ProRule" id="PRU00108"/>
    </source>
</evidence>
<keyword evidence="5" id="KW-0479">Metal-binding</keyword>
<reference evidence="10 11" key="1">
    <citation type="submission" date="2018-02" db="EMBL/GenBank/DDBJ databases">
        <title>The genomes of Aspergillus section Nigri reveals drivers in fungal speciation.</title>
        <authorList>
            <consortium name="DOE Joint Genome Institute"/>
            <person name="Vesth T.C."/>
            <person name="Nybo J."/>
            <person name="Theobald S."/>
            <person name="Brandl J."/>
            <person name="Frisvad J.C."/>
            <person name="Nielsen K.F."/>
            <person name="Lyhne E.K."/>
            <person name="Kogle M.E."/>
            <person name="Kuo A."/>
            <person name="Riley R."/>
            <person name="Clum A."/>
            <person name="Nolan M."/>
            <person name="Lipzen A."/>
            <person name="Salamov A."/>
            <person name="Henrissat B."/>
            <person name="Wiebenga A."/>
            <person name="De vries R.P."/>
            <person name="Grigoriev I.V."/>
            <person name="Mortensen U.H."/>
            <person name="Andersen M.R."/>
            <person name="Baker S.E."/>
        </authorList>
    </citation>
    <scope>NUCLEOTIDE SEQUENCE [LARGE SCALE GENOMIC DNA]</scope>
    <source>
        <strain evidence="10 11">CBS 707.79</strain>
    </source>
</reference>
<evidence type="ECO:0000256" key="3">
    <source>
        <dbReference type="ARBA" id="ARBA00023155"/>
    </source>
</evidence>
<comment type="similarity">
    <text evidence="1">Belongs to the peptidase M20A family.</text>
</comment>
<dbReference type="PROSITE" id="PS50157">
    <property type="entry name" value="ZINC_FINGER_C2H2_2"/>
    <property type="match status" value="1"/>
</dbReference>
<evidence type="ECO:0000259" key="8">
    <source>
        <dbReference type="PROSITE" id="PS50071"/>
    </source>
</evidence>
<feature type="compositionally biased region" description="Low complexity" evidence="7">
    <location>
        <begin position="1020"/>
        <end position="1032"/>
    </location>
</feature>
<dbReference type="SUPFAM" id="SSF46689">
    <property type="entry name" value="Homeodomain-like"/>
    <property type="match status" value="1"/>
</dbReference>
<dbReference type="GO" id="GO:0016787">
    <property type="term" value="F:hydrolase activity"/>
    <property type="evidence" value="ECO:0007669"/>
    <property type="project" value="InterPro"/>
</dbReference>
<feature type="region of interest" description="Disordered" evidence="7">
    <location>
        <begin position="767"/>
        <end position="795"/>
    </location>
</feature>
<keyword evidence="11" id="KW-1185">Reference proteome</keyword>
<evidence type="ECO:0000256" key="5">
    <source>
        <dbReference type="PROSITE-ProRule" id="PRU00042"/>
    </source>
</evidence>
<keyword evidence="5" id="KW-0862">Zinc</keyword>
<proteinExistence type="inferred from homology"/>
<evidence type="ECO:0000256" key="7">
    <source>
        <dbReference type="SAM" id="MobiDB-lite"/>
    </source>
</evidence>
<dbReference type="InterPro" id="IPR009057">
    <property type="entry name" value="Homeodomain-like_sf"/>
</dbReference>
<evidence type="ECO:0000259" key="9">
    <source>
        <dbReference type="PROSITE" id="PS50157"/>
    </source>
</evidence>
<dbReference type="NCBIfam" id="NF006058">
    <property type="entry name" value="PRK08206.1"/>
    <property type="match status" value="1"/>
</dbReference>
<dbReference type="OrthoDB" id="10059875at2759"/>
<feature type="region of interest" description="Disordered" evidence="7">
    <location>
        <begin position="1008"/>
        <end position="1150"/>
    </location>
</feature>
<keyword evidence="3 6" id="KW-0371">Homeobox</keyword>
<dbReference type="EMBL" id="KZ825939">
    <property type="protein sequence ID" value="PYH91617.1"/>
    <property type="molecule type" value="Genomic_DNA"/>
</dbReference>
<dbReference type="InterPro" id="IPR036052">
    <property type="entry name" value="TrpB-like_PALP_sf"/>
</dbReference>
<evidence type="ECO:0000313" key="11">
    <source>
        <dbReference type="Proteomes" id="UP000247810"/>
    </source>
</evidence>
<dbReference type="SMART" id="SM00355">
    <property type="entry name" value="ZnF_C2H2"/>
    <property type="match status" value="2"/>
</dbReference>
<dbReference type="InterPro" id="IPR001926">
    <property type="entry name" value="TrpB-like_PALP"/>
</dbReference>
<feature type="compositionally biased region" description="Basic residues" evidence="7">
    <location>
        <begin position="1008"/>
        <end position="1019"/>
    </location>
</feature>
<comment type="subcellular location">
    <subcellularLocation>
        <location evidence="6">Nucleus</location>
    </subcellularLocation>
</comment>
<organism evidence="10 11">
    <name type="scientific">Aspergillus ellipticus CBS 707.79</name>
    <dbReference type="NCBI Taxonomy" id="1448320"/>
    <lineage>
        <taxon>Eukaryota</taxon>
        <taxon>Fungi</taxon>
        <taxon>Dikarya</taxon>
        <taxon>Ascomycota</taxon>
        <taxon>Pezizomycotina</taxon>
        <taxon>Eurotiomycetes</taxon>
        <taxon>Eurotiomycetidae</taxon>
        <taxon>Eurotiales</taxon>
        <taxon>Aspergillaceae</taxon>
        <taxon>Aspergillus</taxon>
        <taxon>Aspergillus subgen. Circumdati</taxon>
    </lineage>
</organism>
<dbReference type="SUPFAM" id="SSF53187">
    <property type="entry name" value="Zn-dependent exopeptidases"/>
    <property type="match status" value="1"/>
</dbReference>
<feature type="domain" description="Homeobox" evidence="8">
    <location>
        <begin position="951"/>
        <end position="1014"/>
    </location>
</feature>
<keyword evidence="5" id="KW-0863">Zinc-finger</keyword>
<dbReference type="PROSITE" id="PS50071">
    <property type="entry name" value="HOMEOBOX_2"/>
    <property type="match status" value="1"/>
</dbReference>
<protein>
    <recommendedName>
        <fullName evidence="12">Acetylornithine deacetylase</fullName>
    </recommendedName>
</protein>
<dbReference type="GO" id="GO:0005634">
    <property type="term" value="C:nucleus"/>
    <property type="evidence" value="ECO:0007669"/>
    <property type="project" value="UniProtKB-SubCell"/>
</dbReference>
<dbReference type="Pfam" id="PF01546">
    <property type="entry name" value="Peptidase_M20"/>
    <property type="match status" value="1"/>
</dbReference>
<dbReference type="Gene3D" id="1.10.10.60">
    <property type="entry name" value="Homeodomain-like"/>
    <property type="match status" value="1"/>
</dbReference>
<keyword evidence="4 6" id="KW-0539">Nucleus</keyword>
<dbReference type="STRING" id="1448320.A0A319DBD3"/>
<dbReference type="InterPro" id="IPR036264">
    <property type="entry name" value="Bact_exopeptidase_dim_dom"/>
</dbReference>
<dbReference type="InterPro" id="IPR002933">
    <property type="entry name" value="Peptidase_M20"/>
</dbReference>
<accession>A0A319DBD3</accession>
<feature type="domain" description="C2H2-type" evidence="9">
    <location>
        <begin position="1151"/>
        <end position="1179"/>
    </location>
</feature>
<keyword evidence="2 6" id="KW-0238">DNA-binding</keyword>
<dbReference type="SMART" id="SM00389">
    <property type="entry name" value="HOX"/>
    <property type="match status" value="1"/>
</dbReference>
<feature type="region of interest" description="Disordered" evidence="7">
    <location>
        <begin position="823"/>
        <end position="843"/>
    </location>
</feature>
<evidence type="ECO:0000256" key="1">
    <source>
        <dbReference type="ARBA" id="ARBA00006247"/>
    </source>
</evidence>
<evidence type="ECO:0000313" key="10">
    <source>
        <dbReference type="EMBL" id="PYH91617.1"/>
    </source>
</evidence>
<dbReference type="CDD" id="cd00086">
    <property type="entry name" value="homeodomain"/>
    <property type="match status" value="1"/>
</dbReference>
<evidence type="ECO:0000256" key="4">
    <source>
        <dbReference type="ARBA" id="ARBA00023242"/>
    </source>
</evidence>
<dbReference type="PANTHER" id="PTHR42937">
    <property type="match status" value="1"/>
</dbReference>
<dbReference type="Pfam" id="PF05920">
    <property type="entry name" value="Homeobox_KN"/>
    <property type="match status" value="1"/>
</dbReference>
<dbReference type="Gene3D" id="3.40.50.1100">
    <property type="match status" value="2"/>
</dbReference>
<dbReference type="GO" id="GO:0000981">
    <property type="term" value="F:DNA-binding transcription factor activity, RNA polymerase II-specific"/>
    <property type="evidence" value="ECO:0007669"/>
    <property type="project" value="InterPro"/>
</dbReference>
<gene>
    <name evidence="10" type="ORF">BO71DRAFT_385155</name>
</gene>
<dbReference type="GO" id="GO:0008270">
    <property type="term" value="F:zinc ion binding"/>
    <property type="evidence" value="ECO:0007669"/>
    <property type="project" value="UniProtKB-KW"/>
</dbReference>
<dbReference type="PROSITE" id="PS51257">
    <property type="entry name" value="PROKAR_LIPOPROTEIN"/>
    <property type="match status" value="1"/>
</dbReference>
<dbReference type="Pfam" id="PF00291">
    <property type="entry name" value="PALP"/>
    <property type="match status" value="1"/>
</dbReference>
<dbReference type="InterPro" id="IPR017970">
    <property type="entry name" value="Homeobox_CS"/>
</dbReference>
<feature type="compositionally biased region" description="Low complexity" evidence="7">
    <location>
        <begin position="767"/>
        <end position="789"/>
    </location>
</feature>
<dbReference type="SUPFAM" id="SSF53686">
    <property type="entry name" value="Tryptophan synthase beta subunit-like PLP-dependent enzymes"/>
    <property type="match status" value="1"/>
</dbReference>
<sequence>MVSSRRPIYLNPAPATASCAGSLPVQAFHESFPGYVPSPLVALPEIAHELGVHAVYVKQESNRFGLPAFKVLGASWAIYRAVLSSLSLPNDTALATLVERIREEAARTLIAATEGNHGRAVARVAQQMSLRCRIYVPRTMHEYTCQMIRSEGAELVVVDGDYDQAVQAAATAAAELAPGILIQDTAFEGYEEIPAWIVEGYATLLREADAQLHALGLQNSLVVAPVGVGSFAQAVVSYYKSRESPATVVAVEPDTAATLTTSLQRNTPTPVTTSPSIMAGMNCGTVSTAAWPQLRQLVDASVTVSDWESHCAVQQLATQSVDAGPCGAASLAAIRRLKAEHDTAAFFSPESVILLLSTEGRRPYDVPVDVSPDDAVELTQVLTRINSSNPTLSQSEGAGETAIVDYLSAWFAHRDIEHHRVETVPGRPSVVGIVRGTGGGASLMLNGHVDTVSLATYEQNALSGHLGVKDGKEVVFGRGTLDMKAGLAAGLSALLVAQRTPLAGDVLVAAVADEEDASQGTMDVLAAGWRADAGVVLEPTNLAIAHAHKGFVWVELEVLGRAAHGSQPADGVDAIMNMGLLLQALREYQPQLHVDEVLGQGSLHCGLIQGGEEVSSYPARCRLTVEFRTVPAQTHASILADLGTILARLAEKHPGFEYQEPRIGLSRPSQHVPPEHPLVQQLVALGTDVMGHSPEVKSVPFWCDAALLTAAGVPSVVFGPSGAGLHSKEEWVEVDSIRTTDKVWTGGEVDNGHCRCTILGPDWLSAPSSAHPSSAPASTSEWLHPDALFPDPPDPPHLPAIASSDPIRLDDWLSPYLFAPKPTVSQEPIDPTDPAATVPPIDPPTEDFVNVSRWLDGAYRPPVPCLHCQHKRLQCLILRTTPANPNPISSCSSCVALFRECSLARGEKRLPAGFETVFPVFGHLHGVTEFTEAQLSAIPEHPGEPGHIKAEEDIQYKTRFSRKGAKVLRDWLYRNPHDPYPTDGQKATFAQQTDLTEKQIATWFANARRRQKMARRSSRSGRSGQGLRRSNSPMPVPRSATLTPMERWQRSPPDEEPVSESVIRNAIATTGADPMSERPGTYPDSSPSADELASSISSLDSGQSQASSGSFSSAWSHHSEDYPPFPFSGRRSSSQPRRRRPRRQSLTGHPYQCTFCPDSFKKKHDWARHEKSVHLSLESWVCNIDAGHLDSASPAESPCDFCSVFPAPQSHVDTHEFDVCVDRPLPERTFRRKDHMIQHLRKFHRCTKTPAPRIDPCRVVASQVPSRCGFCGRRMTTWTERADHLAEHFKAGRRMVEWSGDWGLDSPHQAILREATLPCDRSSYSRGIS</sequence>
<dbReference type="Pfam" id="PF07687">
    <property type="entry name" value="M20_dimer"/>
    <property type="match status" value="1"/>
</dbReference>
<dbReference type="InterPro" id="IPR001356">
    <property type="entry name" value="HD"/>
</dbReference>
<dbReference type="PROSITE" id="PS00028">
    <property type="entry name" value="ZINC_FINGER_C2H2_1"/>
    <property type="match status" value="1"/>
</dbReference>
<name>A0A319DBD3_9EURO</name>
<feature type="DNA-binding region" description="Homeobox" evidence="6">
    <location>
        <begin position="953"/>
        <end position="1015"/>
    </location>
</feature>
<dbReference type="SUPFAM" id="SSF55031">
    <property type="entry name" value="Bacterial exopeptidase dimerisation domain"/>
    <property type="match status" value="1"/>
</dbReference>
<dbReference type="Proteomes" id="UP000247810">
    <property type="component" value="Unassembled WGS sequence"/>
</dbReference>
<dbReference type="VEuPathDB" id="FungiDB:BO71DRAFT_385155"/>
<dbReference type="InterPro" id="IPR013087">
    <property type="entry name" value="Znf_C2H2_type"/>
</dbReference>
<dbReference type="Gene3D" id="3.40.630.10">
    <property type="entry name" value="Zn peptidases"/>
    <property type="match status" value="1"/>
</dbReference>
<feature type="compositionally biased region" description="Low complexity" evidence="7">
    <location>
        <begin position="1083"/>
        <end position="1116"/>
    </location>
</feature>
<dbReference type="CDD" id="cd08013">
    <property type="entry name" value="M20_ArgE_DapE-like"/>
    <property type="match status" value="1"/>
</dbReference>
<evidence type="ECO:0000256" key="2">
    <source>
        <dbReference type="ARBA" id="ARBA00023125"/>
    </source>
</evidence>
<dbReference type="Gene3D" id="3.30.70.360">
    <property type="match status" value="1"/>
</dbReference>
<evidence type="ECO:0008006" key="12">
    <source>
        <dbReference type="Google" id="ProtNLM"/>
    </source>
</evidence>
<dbReference type="InterPro" id="IPR011650">
    <property type="entry name" value="Peptidase_M20_dimer"/>
</dbReference>